<evidence type="ECO:0000256" key="3">
    <source>
        <dbReference type="ARBA" id="ARBA00011881"/>
    </source>
</evidence>
<dbReference type="Gene3D" id="3.40.50.1000">
    <property type="entry name" value="HAD superfamily/HAD-like"/>
    <property type="match status" value="1"/>
</dbReference>
<dbReference type="RefSeq" id="WP_014840112.1">
    <property type="nucleotide sequence ID" value="NC_018108.1"/>
</dbReference>
<evidence type="ECO:0000256" key="1">
    <source>
        <dbReference type="ARBA" id="ARBA00001946"/>
    </source>
</evidence>
<dbReference type="EC" id="3.1.3.45" evidence="7"/>
<dbReference type="InterPro" id="IPR010023">
    <property type="entry name" value="KdsC_fam"/>
</dbReference>
<dbReference type="InterPro" id="IPR023214">
    <property type="entry name" value="HAD_sf"/>
</dbReference>
<dbReference type="InterPro" id="IPR050793">
    <property type="entry name" value="CMP-NeuNAc_synthase"/>
</dbReference>
<dbReference type="InterPro" id="IPR036412">
    <property type="entry name" value="HAD-like_sf"/>
</dbReference>
<evidence type="ECO:0000313" key="7">
    <source>
        <dbReference type="EMBL" id="AFN35358.1"/>
    </source>
</evidence>
<keyword evidence="4" id="KW-0479">Metal-binding</keyword>
<sequence length="192" mass="21180">MHKVKQPCELQVLASVPVQVRLKALDIKLVAFDVDGVLTDGALYLGSDGEVMKRFHTQDGGGINRLRENGFKVVWITGRGGPIVEKRAQELGIHGLYQNARDKYQIMLTILEEHKLTLKEVAFMGDDILDYPLLKSVGLSASVPHAPTYIKEAAHWISTKEGGHGAAREFIDIILAAQGLLSQSLKTRINLQ</sequence>
<name>A0ABN4AU87_9BURK</name>
<protein>
    <submittedName>
        <fullName evidence="7">3-deoxy-manno-octulosonate-8-phosphatase</fullName>
        <ecNumber evidence="7">3.1.3.45</ecNumber>
    </submittedName>
</protein>
<dbReference type="SFLD" id="SFLDG01138">
    <property type="entry name" value="C1.6.2:_Deoxy-d-mannose-octulo"/>
    <property type="match status" value="1"/>
</dbReference>
<comment type="similarity">
    <text evidence="2">Belongs to the KdsC family.</text>
</comment>
<dbReference type="SUPFAM" id="SSF56784">
    <property type="entry name" value="HAD-like"/>
    <property type="match status" value="1"/>
</dbReference>
<evidence type="ECO:0000256" key="6">
    <source>
        <dbReference type="ARBA" id="ARBA00022842"/>
    </source>
</evidence>
<proteinExistence type="inferred from homology"/>
<keyword evidence="8" id="KW-1185">Reference proteome</keyword>
<organism evidence="7 8">
    <name type="scientific">Taylorella equigenitalis ATCC 35865</name>
    <dbReference type="NCBI Taxonomy" id="743973"/>
    <lineage>
        <taxon>Bacteria</taxon>
        <taxon>Pseudomonadati</taxon>
        <taxon>Pseudomonadota</taxon>
        <taxon>Betaproteobacteria</taxon>
        <taxon>Burkholderiales</taxon>
        <taxon>Alcaligenaceae</taxon>
        <taxon>Taylorella</taxon>
    </lineage>
</organism>
<dbReference type="SFLD" id="SFLDS00003">
    <property type="entry name" value="Haloacid_Dehalogenase"/>
    <property type="match status" value="1"/>
</dbReference>
<dbReference type="CDD" id="cd01630">
    <property type="entry name" value="HAD_KDO-like"/>
    <property type="match status" value="1"/>
</dbReference>
<accession>A0ABN4AU87</accession>
<evidence type="ECO:0000256" key="5">
    <source>
        <dbReference type="ARBA" id="ARBA00022801"/>
    </source>
</evidence>
<reference evidence="7 8" key="1">
    <citation type="journal article" date="2012" name="Vet. Microbiol.">
        <title>Comparative genomic analyses of the Taylorellae.</title>
        <authorList>
            <person name="Hauser H."/>
            <person name="Richter D.C."/>
            <person name="van Tonder A."/>
            <person name="Clark L."/>
            <person name="Preston A."/>
        </authorList>
    </citation>
    <scope>NUCLEOTIDE SEQUENCE [LARGE SCALE GENOMIC DNA]</scope>
    <source>
        <strain evidence="7 8">ATCC 35865</strain>
    </source>
</reference>
<dbReference type="PIRSF" id="PIRSF006118">
    <property type="entry name" value="KDO8-P_Ptase"/>
    <property type="match status" value="1"/>
</dbReference>
<dbReference type="GO" id="GO:0019143">
    <property type="term" value="F:3-deoxy-manno-octulosonate-8-phosphatase activity"/>
    <property type="evidence" value="ECO:0007669"/>
    <property type="project" value="UniProtKB-EC"/>
</dbReference>
<dbReference type="PANTHER" id="PTHR21485:SF3">
    <property type="entry name" value="N-ACYLNEURAMINATE CYTIDYLYLTRANSFERASE"/>
    <property type="match status" value="1"/>
</dbReference>
<dbReference type="Pfam" id="PF08282">
    <property type="entry name" value="Hydrolase_3"/>
    <property type="match status" value="1"/>
</dbReference>
<dbReference type="PANTHER" id="PTHR21485">
    <property type="entry name" value="HAD SUPERFAMILY MEMBERS CMAS AND KDSC"/>
    <property type="match status" value="1"/>
</dbReference>
<gene>
    <name evidence="7" type="primary">kdsC</name>
    <name evidence="7" type="ORF">KUI_0257</name>
</gene>
<dbReference type="SFLD" id="SFLDG01136">
    <property type="entry name" value="C1.6:_Phosphoserine_Phosphatas"/>
    <property type="match status" value="1"/>
</dbReference>
<dbReference type="NCBIfam" id="TIGR01670">
    <property type="entry name" value="KdsC-phosphatas"/>
    <property type="match status" value="1"/>
</dbReference>
<keyword evidence="6" id="KW-0460">Magnesium</keyword>
<comment type="cofactor">
    <cofactor evidence="1">
        <name>Mg(2+)</name>
        <dbReference type="ChEBI" id="CHEBI:18420"/>
    </cofactor>
</comment>
<evidence type="ECO:0000313" key="8">
    <source>
        <dbReference type="Proteomes" id="UP000003121"/>
    </source>
</evidence>
<dbReference type="Proteomes" id="UP000003121">
    <property type="component" value="Chromosome"/>
</dbReference>
<evidence type="ECO:0000256" key="4">
    <source>
        <dbReference type="ARBA" id="ARBA00022723"/>
    </source>
</evidence>
<evidence type="ECO:0000256" key="2">
    <source>
        <dbReference type="ARBA" id="ARBA00005893"/>
    </source>
</evidence>
<keyword evidence="5 7" id="KW-0378">Hydrolase</keyword>
<comment type="subunit">
    <text evidence="3">Homotetramer.</text>
</comment>
<dbReference type="EMBL" id="CP003264">
    <property type="protein sequence ID" value="AFN35358.1"/>
    <property type="molecule type" value="Genomic_DNA"/>
</dbReference>